<evidence type="ECO:0000256" key="1">
    <source>
        <dbReference type="SAM" id="MobiDB-lite"/>
    </source>
</evidence>
<protein>
    <submittedName>
        <fullName evidence="2">Uncharacterized protein</fullName>
    </submittedName>
</protein>
<reference evidence="2" key="1">
    <citation type="submission" date="2021-06" db="EMBL/GenBank/DDBJ databases">
        <title>Parelaphostrongylus tenuis whole genome reference sequence.</title>
        <authorList>
            <person name="Garwood T.J."/>
            <person name="Larsen P.A."/>
            <person name="Fountain-Jones N.M."/>
            <person name="Garbe J.R."/>
            <person name="Macchietto M.G."/>
            <person name="Kania S.A."/>
            <person name="Gerhold R.W."/>
            <person name="Richards J.E."/>
            <person name="Wolf T.M."/>
        </authorList>
    </citation>
    <scope>NUCLEOTIDE SEQUENCE</scope>
    <source>
        <strain evidence="2">MNPRO001-30</strain>
        <tissue evidence="2">Meninges</tissue>
    </source>
</reference>
<evidence type="ECO:0000313" key="3">
    <source>
        <dbReference type="Proteomes" id="UP001196413"/>
    </source>
</evidence>
<keyword evidence="3" id="KW-1185">Reference proteome</keyword>
<accession>A0AAD5N311</accession>
<dbReference type="AlphaFoldDB" id="A0AAD5N311"/>
<name>A0AAD5N311_PARTN</name>
<proteinExistence type="predicted"/>
<dbReference type="Proteomes" id="UP001196413">
    <property type="component" value="Unassembled WGS sequence"/>
</dbReference>
<organism evidence="2 3">
    <name type="scientific">Parelaphostrongylus tenuis</name>
    <name type="common">Meningeal worm</name>
    <dbReference type="NCBI Taxonomy" id="148309"/>
    <lineage>
        <taxon>Eukaryota</taxon>
        <taxon>Metazoa</taxon>
        <taxon>Ecdysozoa</taxon>
        <taxon>Nematoda</taxon>
        <taxon>Chromadorea</taxon>
        <taxon>Rhabditida</taxon>
        <taxon>Rhabditina</taxon>
        <taxon>Rhabditomorpha</taxon>
        <taxon>Strongyloidea</taxon>
        <taxon>Metastrongylidae</taxon>
        <taxon>Parelaphostrongylus</taxon>
    </lineage>
</organism>
<comment type="caution">
    <text evidence="2">The sequence shown here is derived from an EMBL/GenBank/DDBJ whole genome shotgun (WGS) entry which is preliminary data.</text>
</comment>
<feature type="region of interest" description="Disordered" evidence="1">
    <location>
        <begin position="1"/>
        <end position="20"/>
    </location>
</feature>
<evidence type="ECO:0000313" key="2">
    <source>
        <dbReference type="EMBL" id="KAJ1361071.1"/>
    </source>
</evidence>
<gene>
    <name evidence="2" type="ORF">KIN20_020248</name>
</gene>
<dbReference type="EMBL" id="JAHQIW010004110">
    <property type="protein sequence ID" value="KAJ1361071.1"/>
    <property type="molecule type" value="Genomic_DNA"/>
</dbReference>
<sequence length="105" mass="11859">MGVTDAEFSPRFPNAKSPGEVAQLQRWNELPAENILTPVVVFEFLYQHKAVSQLISDNVTFSVVGEESKWQISKHSSDTQGLENGKRGQAVTTFLHHFRLKNVFD</sequence>